<evidence type="ECO:0000313" key="3">
    <source>
        <dbReference type="Proteomes" id="UP001190925"/>
    </source>
</evidence>
<dbReference type="Proteomes" id="UP001190925">
    <property type="component" value="Unassembled WGS sequence"/>
</dbReference>
<gene>
    <name evidence="2" type="ORF">G6CMJM_00374</name>
</gene>
<dbReference type="SUPFAM" id="SSF142906">
    <property type="entry name" value="YjbR-like"/>
    <property type="match status" value="1"/>
</dbReference>
<dbReference type="EMBL" id="PRLK01000005">
    <property type="protein sequence ID" value="RYC72572.1"/>
    <property type="molecule type" value="Genomic_DNA"/>
</dbReference>
<keyword evidence="1" id="KW-0175">Coiled coil</keyword>
<sequence length="143" mass="16711">MTFDELKNFLLNFEHSYCENDDQNSIVLFKINLEEMQKATENKLENAEELSEFEINKFNSRLKKIIDLEQDPIFAILHKGNFPVRFEVKADKNLSRLLREKESVVPSKLLDQNTWNMIIGFGQIPKEEAIDLISLSYQLVSEA</sequence>
<proteinExistence type="predicted"/>
<comment type="caution">
    <text evidence="2">The sequence shown here is derived from an EMBL/GenBank/DDBJ whole genome shotgun (WGS) entry which is preliminary data.</text>
</comment>
<name>A0ABY0FJW7_9BACT</name>
<feature type="coiled-coil region" evidence="1">
    <location>
        <begin position="30"/>
        <end position="57"/>
    </location>
</feature>
<accession>A0ABY0FJW7</accession>
<reference evidence="2 3" key="2">
    <citation type="journal article" date="2020" name="Cell Rep.">
        <title>Acquisition and Adaptation of Ultra-small Parasitic Reduced Genome Bacteria to Mammalian Hosts.</title>
        <authorList>
            <person name="McLean J.S."/>
            <person name="Bor B."/>
            <person name="Kerns K.A."/>
            <person name="Liu Q."/>
            <person name="To T.T."/>
            <person name="Solden L."/>
            <person name="Hendrickson E.L."/>
            <person name="Wrighton K."/>
            <person name="Shi W."/>
            <person name="He X."/>
        </authorList>
    </citation>
    <scope>NUCLEOTIDE SEQUENCE [LARGE SCALE GENOMIC DNA]</scope>
    <source>
        <strain evidence="2 3">TM7_CMJM_G6_1_HOT_870</strain>
    </source>
</reference>
<keyword evidence="3" id="KW-1185">Reference proteome</keyword>
<evidence type="ECO:0000256" key="1">
    <source>
        <dbReference type="SAM" id="Coils"/>
    </source>
</evidence>
<organism evidence="2 3">
    <name type="scientific">Candidatus Nanogingivalis gingivitcus</name>
    <dbReference type="NCBI Taxonomy" id="2171992"/>
    <lineage>
        <taxon>Bacteria</taxon>
        <taxon>Candidatus Saccharimonadota</taxon>
        <taxon>Candidatus Nanosyncoccalia</taxon>
        <taxon>Candidatus Nanogingivales</taxon>
        <taxon>Candidatus Nanogingivalaceae</taxon>
        <taxon>Candidatus Nanogingivalis</taxon>
    </lineage>
</organism>
<protein>
    <submittedName>
        <fullName evidence="2">Uncharacterized protein</fullName>
    </submittedName>
</protein>
<dbReference type="InterPro" id="IPR038056">
    <property type="entry name" value="YjbR-like_sf"/>
</dbReference>
<dbReference type="RefSeq" id="WP_129718782.1">
    <property type="nucleotide sequence ID" value="NZ_PRLK01000005.1"/>
</dbReference>
<evidence type="ECO:0000313" key="2">
    <source>
        <dbReference type="EMBL" id="RYC72572.1"/>
    </source>
</evidence>
<reference evidence="2 3" key="1">
    <citation type="journal article" date="2018" name="bioRxiv">
        <title>Evidence of independent acquisition and adaption of ultra-small bacteria to human hosts across the highly diverse yet reduced genomes of the phylum Saccharibacteria.</title>
        <authorList>
            <person name="McLean J.S."/>
            <person name="Bor B."/>
            <person name="To T.T."/>
            <person name="Liu Q."/>
            <person name="Kearns K.A."/>
            <person name="Solden L.M."/>
            <person name="Wrighton K.C."/>
            <person name="He X."/>
            <person name="Shi W."/>
        </authorList>
    </citation>
    <scope>NUCLEOTIDE SEQUENCE [LARGE SCALE GENOMIC DNA]</scope>
    <source>
        <strain evidence="2 3">TM7_CMJM_G6_1_HOT_870</strain>
    </source>
</reference>
<dbReference type="Gene3D" id="3.90.1150.30">
    <property type="match status" value="1"/>
</dbReference>